<accession>D1ARU4</accession>
<organism evidence="3 4">
    <name type="scientific">Sebaldella termitidis (strain ATCC 33386 / NCTC 11300)</name>
    <dbReference type="NCBI Taxonomy" id="526218"/>
    <lineage>
        <taxon>Bacteria</taxon>
        <taxon>Fusobacteriati</taxon>
        <taxon>Fusobacteriota</taxon>
        <taxon>Fusobacteriia</taxon>
        <taxon>Fusobacteriales</taxon>
        <taxon>Leptotrichiaceae</taxon>
        <taxon>Sebaldella</taxon>
    </lineage>
</organism>
<dbReference type="Pfam" id="PF00550">
    <property type="entry name" value="PP-binding"/>
    <property type="match status" value="1"/>
</dbReference>
<dbReference type="EMBL" id="CP001739">
    <property type="protein sequence ID" value="ACZ10580.1"/>
    <property type="molecule type" value="Genomic_DNA"/>
</dbReference>
<dbReference type="InterPro" id="IPR042099">
    <property type="entry name" value="ANL_N_sf"/>
</dbReference>
<dbReference type="eggNOG" id="COG1022">
    <property type="taxonomic scope" value="Bacteria"/>
</dbReference>
<evidence type="ECO:0000313" key="3">
    <source>
        <dbReference type="EMBL" id="ACZ10580.1"/>
    </source>
</evidence>
<dbReference type="GO" id="GO:0016746">
    <property type="term" value="F:acyltransferase activity"/>
    <property type="evidence" value="ECO:0007669"/>
    <property type="project" value="InterPro"/>
</dbReference>
<dbReference type="Pfam" id="PF01553">
    <property type="entry name" value="Acyltransferase"/>
    <property type="match status" value="1"/>
</dbReference>
<dbReference type="PROSITE" id="PS50075">
    <property type="entry name" value="CARRIER"/>
    <property type="match status" value="1"/>
</dbReference>
<dbReference type="Gene3D" id="3.40.50.12780">
    <property type="entry name" value="N-terminal domain of ligase-like"/>
    <property type="match status" value="1"/>
</dbReference>
<dbReference type="InterPro" id="IPR000873">
    <property type="entry name" value="AMP-dep_synth/lig_dom"/>
</dbReference>
<dbReference type="InterPro" id="IPR009081">
    <property type="entry name" value="PP-bd_ACP"/>
</dbReference>
<sequence length="819" mass="93020">MFMREDNHLAFVDFDNKPHTYAELMSNIKRFSSIYDELNGENILILMENRPEWLYAFFSIWNNKGVGVAIDANSNPDEMAYVISDAVPKIIFCSDETKGNMEKALEKIDFLPDSVKIINVDNIKAEELKEKPGDFRVPSKDDTAAMLYTSGTTGNPKGVMLSFENLLSNMEGIIAREIITDRDQTLALLPFHHVLPLMVTLVVMHSGASIVFVSKIASKEMLEALGKNRVTIMVGVPRVYKLLADGIKAQIDSSFLPRQIYKSTKFLKSMKLRKTIFAKVHKKLGSNLKQLISGGAKLDVEVGELFERLGFYVTEGYGLTETSPIIAVATITERKLGTVGKLLPRTEVKIVEDEIWIKGPQVMKGYYNKPDKTKEIITEDGWLKTGDLGDLDSEGYLTVKGRKSSMIVLSNGKNIDPEAIETKIQAISKNLIKELGIVPKNEKLNAIVVPDLVEFKKQGKTNIQQYVKEIIEDYNLEAASYRKVLHFKLVEEELPKTRIGKLKRFMLPDILDDKVVKKEKVPEPDTNEYRVLRDYVKKIKGFEPGPDDNLELEIGLDSLDKVELLAYIENSFGLKLDEGKFSEISTLRKLSEYIKERATEFYEKEVDWSEIIEEVPVRKTKSGWIVKVFRLPILLILKAYFRLKRADKKKLTDEQVIFVSNHQSFIDALVVAGVFPARILKKTSFLAIDLYFKKGFMKYIAENANIVVIDINNNIKHTIEEITNALKQGKNILIFPEGARTKDGKVGQFKKVFAILAKELNISVQCIGIKGAFEAYSRYMKFPKPRKIEVKVLEKFSPEGTYEEIAAKAENIIREYVEN</sequence>
<dbReference type="KEGG" id="str:Sterm_3746"/>
<keyword evidence="4" id="KW-1185">Reference proteome</keyword>
<dbReference type="CDD" id="cd07989">
    <property type="entry name" value="LPLAT_AGPAT-like"/>
    <property type="match status" value="1"/>
</dbReference>
<dbReference type="Gene3D" id="1.10.1200.10">
    <property type="entry name" value="ACP-like"/>
    <property type="match status" value="1"/>
</dbReference>
<proteinExistence type="predicted"/>
<dbReference type="InterPro" id="IPR036736">
    <property type="entry name" value="ACP-like_sf"/>
</dbReference>
<dbReference type="Proteomes" id="UP000000845">
    <property type="component" value="Chromosome"/>
</dbReference>
<dbReference type="SUPFAM" id="SSF47336">
    <property type="entry name" value="ACP-like"/>
    <property type="match status" value="1"/>
</dbReference>
<reference evidence="4" key="1">
    <citation type="submission" date="2009-09" db="EMBL/GenBank/DDBJ databases">
        <title>The complete chromosome of Sebaldella termitidis ATCC 33386.</title>
        <authorList>
            <consortium name="US DOE Joint Genome Institute (JGI-PGF)"/>
            <person name="Lucas S."/>
            <person name="Copeland A."/>
            <person name="Lapidus A."/>
            <person name="Glavina del Rio T."/>
            <person name="Dalin E."/>
            <person name="Tice H."/>
            <person name="Bruce D."/>
            <person name="Goodwin L."/>
            <person name="Pitluck S."/>
            <person name="Kyrpides N."/>
            <person name="Mavromatis K."/>
            <person name="Ivanova N."/>
            <person name="Mikhailova N."/>
            <person name="Sims D."/>
            <person name="Meincke L."/>
            <person name="Brettin T."/>
            <person name="Detter J.C."/>
            <person name="Han C."/>
            <person name="Larimer F."/>
            <person name="Land M."/>
            <person name="Hauser L."/>
            <person name="Markowitz V."/>
            <person name="Cheng J.F."/>
            <person name="Hugenholtz P."/>
            <person name="Woyke T."/>
            <person name="Wu D."/>
            <person name="Eisen J.A."/>
        </authorList>
    </citation>
    <scope>NUCLEOTIDE SEQUENCE [LARGE SCALE GENOMIC DNA]</scope>
    <source>
        <strain evidence="4">ATCC 33386 / NCTC 11300</strain>
    </source>
</reference>
<dbReference type="Pfam" id="PF00501">
    <property type="entry name" value="AMP-binding"/>
    <property type="match status" value="1"/>
</dbReference>
<dbReference type="InterPro" id="IPR002123">
    <property type="entry name" value="Plipid/glycerol_acylTrfase"/>
</dbReference>
<dbReference type="eggNOG" id="COG0204">
    <property type="taxonomic scope" value="Bacteria"/>
</dbReference>
<reference evidence="3 4" key="2">
    <citation type="journal article" date="2010" name="Stand. Genomic Sci.">
        <title>Complete genome sequence of Sebaldella termitidis type strain (NCTC 11300).</title>
        <authorList>
            <person name="Harmon-Smith M."/>
            <person name="Celia L."/>
            <person name="Chertkov O."/>
            <person name="Lapidus A."/>
            <person name="Copeland A."/>
            <person name="Glavina Del Rio T."/>
            <person name="Nolan M."/>
            <person name="Lucas S."/>
            <person name="Tice H."/>
            <person name="Cheng J.F."/>
            <person name="Han C."/>
            <person name="Detter J.C."/>
            <person name="Bruce D."/>
            <person name="Goodwin L."/>
            <person name="Pitluck S."/>
            <person name="Pati A."/>
            <person name="Liolios K."/>
            <person name="Ivanova N."/>
            <person name="Mavromatis K."/>
            <person name="Mikhailova N."/>
            <person name="Chen A."/>
            <person name="Palaniappan K."/>
            <person name="Land M."/>
            <person name="Hauser L."/>
            <person name="Chang Y.J."/>
            <person name="Jeffries C.D."/>
            <person name="Brettin T."/>
            <person name="Goker M."/>
            <person name="Beck B."/>
            <person name="Bristow J."/>
            <person name="Eisen J.A."/>
            <person name="Markowitz V."/>
            <person name="Hugenholtz P."/>
            <person name="Kyrpides N.C."/>
            <person name="Klenk H.P."/>
            <person name="Chen F."/>
        </authorList>
    </citation>
    <scope>NUCLEOTIDE SEQUENCE [LARGE SCALE GENOMIC DNA]</scope>
    <source>
        <strain evidence="4">ATCC 33386 / NCTC 11300</strain>
    </source>
</reference>
<dbReference type="InterPro" id="IPR020845">
    <property type="entry name" value="AMP-binding_CS"/>
</dbReference>
<dbReference type="STRING" id="526218.Sterm_3746"/>
<dbReference type="SUPFAM" id="SSF69593">
    <property type="entry name" value="Glycerol-3-phosphate (1)-acyltransferase"/>
    <property type="match status" value="1"/>
</dbReference>
<evidence type="ECO:0000313" key="4">
    <source>
        <dbReference type="Proteomes" id="UP000000845"/>
    </source>
</evidence>
<gene>
    <name evidence="3" type="ordered locus">Sterm_3746</name>
</gene>
<protein>
    <submittedName>
        <fullName evidence="3">AMP-dependent synthetase and ligase</fullName>
    </submittedName>
</protein>
<evidence type="ECO:0000256" key="1">
    <source>
        <dbReference type="ARBA" id="ARBA00024484"/>
    </source>
</evidence>
<dbReference type="PROSITE" id="PS00455">
    <property type="entry name" value="AMP_BINDING"/>
    <property type="match status" value="1"/>
</dbReference>
<name>D1ARU4_SEBTE</name>
<dbReference type="SMART" id="SM00563">
    <property type="entry name" value="PlsC"/>
    <property type="match status" value="1"/>
</dbReference>
<dbReference type="Gene3D" id="3.30.300.30">
    <property type="match status" value="1"/>
</dbReference>
<dbReference type="InterPro" id="IPR045851">
    <property type="entry name" value="AMP-bd_C_sf"/>
</dbReference>
<keyword evidence="3" id="KW-0436">Ligase</keyword>
<dbReference type="GO" id="GO:0016020">
    <property type="term" value="C:membrane"/>
    <property type="evidence" value="ECO:0007669"/>
    <property type="project" value="TreeGrafter"/>
</dbReference>
<dbReference type="SUPFAM" id="SSF56801">
    <property type="entry name" value="Acetyl-CoA synthetase-like"/>
    <property type="match status" value="1"/>
</dbReference>
<dbReference type="PANTHER" id="PTHR43272">
    <property type="entry name" value="LONG-CHAIN-FATTY-ACID--COA LIGASE"/>
    <property type="match status" value="1"/>
</dbReference>
<dbReference type="HOGENOM" id="CLU_000022_45_1_0"/>
<dbReference type="AlphaFoldDB" id="D1ARU4"/>
<evidence type="ECO:0000259" key="2">
    <source>
        <dbReference type="PROSITE" id="PS50075"/>
    </source>
</evidence>
<comment type="catalytic activity">
    <reaction evidence="1">
        <text>a long-chain fatty acid + ATP + CoA = a long-chain fatty acyl-CoA + AMP + diphosphate</text>
        <dbReference type="Rhea" id="RHEA:15421"/>
        <dbReference type="ChEBI" id="CHEBI:30616"/>
        <dbReference type="ChEBI" id="CHEBI:33019"/>
        <dbReference type="ChEBI" id="CHEBI:57287"/>
        <dbReference type="ChEBI" id="CHEBI:57560"/>
        <dbReference type="ChEBI" id="CHEBI:83139"/>
        <dbReference type="ChEBI" id="CHEBI:456215"/>
        <dbReference type="EC" id="6.2.1.3"/>
    </reaction>
    <physiologicalReaction direction="left-to-right" evidence="1">
        <dbReference type="Rhea" id="RHEA:15422"/>
    </physiologicalReaction>
</comment>
<feature type="domain" description="Carrier" evidence="2">
    <location>
        <begin position="523"/>
        <end position="598"/>
    </location>
</feature>
<dbReference type="PANTHER" id="PTHR43272:SF52">
    <property type="entry name" value="AMP-DEPENDENT SYNTHETASE_LIGASE DOMAIN-CONTAINING PROTEIN"/>
    <property type="match status" value="1"/>
</dbReference>
<dbReference type="Pfam" id="PF23562">
    <property type="entry name" value="AMP-binding_C_3"/>
    <property type="match status" value="1"/>
</dbReference>
<dbReference type="GO" id="GO:0004467">
    <property type="term" value="F:long-chain fatty acid-CoA ligase activity"/>
    <property type="evidence" value="ECO:0007669"/>
    <property type="project" value="UniProtKB-EC"/>
</dbReference>